<accession>A0AAP0QJ21</accession>
<sequence>MSGVSEKATGKLEFPDGKKDKSYVEGGNKESSYTSTRKLREKHTSFKGRLVLVYLSLRFQKAIDQWRREAKHKESRLVVLQTPGSKAADQLDTLWLPCLNLRPNIAHRSLNVLALRSGAAELESTGSDEWLLAYFLEKGFL</sequence>
<dbReference type="Proteomes" id="UP001428341">
    <property type="component" value="Unassembled WGS sequence"/>
</dbReference>
<dbReference type="EMBL" id="JBCGBO010000007">
    <property type="protein sequence ID" value="KAK9187611.1"/>
    <property type="molecule type" value="Genomic_DNA"/>
</dbReference>
<gene>
    <name evidence="2" type="ORF">WN944_019009</name>
</gene>
<evidence type="ECO:0000256" key="1">
    <source>
        <dbReference type="SAM" id="MobiDB-lite"/>
    </source>
</evidence>
<evidence type="ECO:0000313" key="3">
    <source>
        <dbReference type="Proteomes" id="UP001428341"/>
    </source>
</evidence>
<proteinExistence type="predicted"/>
<feature type="region of interest" description="Disordered" evidence="1">
    <location>
        <begin position="1"/>
        <end position="38"/>
    </location>
</feature>
<keyword evidence="3" id="KW-1185">Reference proteome</keyword>
<evidence type="ECO:0000313" key="2">
    <source>
        <dbReference type="EMBL" id="KAK9187611.1"/>
    </source>
</evidence>
<reference evidence="2 3" key="1">
    <citation type="submission" date="2024-05" db="EMBL/GenBank/DDBJ databases">
        <title>Haplotype-resolved chromosome-level genome assembly of Huyou (Citrus changshanensis).</title>
        <authorList>
            <person name="Miao C."/>
            <person name="Chen W."/>
            <person name="Wu Y."/>
            <person name="Wang L."/>
            <person name="Zhao S."/>
            <person name="Grierson D."/>
            <person name="Xu C."/>
            <person name="Chen K."/>
        </authorList>
    </citation>
    <scope>NUCLEOTIDE SEQUENCE [LARGE SCALE GENOMIC DNA]</scope>
    <source>
        <strain evidence="2">01-14</strain>
        <tissue evidence="2">Leaf</tissue>
    </source>
</reference>
<organism evidence="2 3">
    <name type="scientific">Citrus x changshan-huyou</name>
    <dbReference type="NCBI Taxonomy" id="2935761"/>
    <lineage>
        <taxon>Eukaryota</taxon>
        <taxon>Viridiplantae</taxon>
        <taxon>Streptophyta</taxon>
        <taxon>Embryophyta</taxon>
        <taxon>Tracheophyta</taxon>
        <taxon>Spermatophyta</taxon>
        <taxon>Magnoliopsida</taxon>
        <taxon>eudicotyledons</taxon>
        <taxon>Gunneridae</taxon>
        <taxon>Pentapetalae</taxon>
        <taxon>rosids</taxon>
        <taxon>malvids</taxon>
        <taxon>Sapindales</taxon>
        <taxon>Rutaceae</taxon>
        <taxon>Aurantioideae</taxon>
        <taxon>Citrus</taxon>
    </lineage>
</organism>
<feature type="compositionally biased region" description="Basic and acidic residues" evidence="1">
    <location>
        <begin position="8"/>
        <end position="23"/>
    </location>
</feature>
<dbReference type="AlphaFoldDB" id="A0AAP0QJ21"/>
<comment type="caution">
    <text evidence="2">The sequence shown here is derived from an EMBL/GenBank/DDBJ whole genome shotgun (WGS) entry which is preliminary data.</text>
</comment>
<protein>
    <submittedName>
        <fullName evidence="2">Uncharacterized protein</fullName>
    </submittedName>
</protein>
<name>A0AAP0QJ21_9ROSI</name>